<dbReference type="RefSeq" id="WP_053984353.1">
    <property type="nucleotide sequence ID" value="NZ_JAQIFT010000016.1"/>
</dbReference>
<dbReference type="InterPro" id="IPR039420">
    <property type="entry name" value="WalR-like"/>
</dbReference>
<keyword evidence="7" id="KW-1185">Reference proteome</keyword>
<sequence>MNKKALAIGIEAKVCEWIYTQLEEKARSNREFEDLLEGLKGLKDKEYGCLILNRKESEEMTLVESEQIRSGKLAIDMVNRSVCYDNKVIQLTPKEFDILYLLANNKGKVYTKEQIYNGVWKDNYTYDDNNIMAHIRKLRKKIEPNPAKPIFIITMWGVGYKFGGE</sequence>
<proteinExistence type="predicted"/>
<dbReference type="InterPro" id="IPR016032">
    <property type="entry name" value="Sig_transdc_resp-reg_C-effctor"/>
</dbReference>
<organism evidence="6 7">
    <name type="scientific">Holtiella tumoricola</name>
    <dbReference type="NCBI Taxonomy" id="3018743"/>
    <lineage>
        <taxon>Bacteria</taxon>
        <taxon>Bacillati</taxon>
        <taxon>Bacillota</taxon>
        <taxon>Clostridia</taxon>
        <taxon>Lachnospirales</taxon>
        <taxon>Cellulosilyticaceae</taxon>
        <taxon>Holtiella</taxon>
    </lineage>
</organism>
<dbReference type="Gene3D" id="1.10.10.10">
    <property type="entry name" value="Winged helix-like DNA-binding domain superfamily/Winged helix DNA-binding domain"/>
    <property type="match status" value="1"/>
</dbReference>
<dbReference type="PANTHER" id="PTHR48111">
    <property type="entry name" value="REGULATOR OF RPOS"/>
    <property type="match status" value="1"/>
</dbReference>
<evidence type="ECO:0000256" key="1">
    <source>
        <dbReference type="ARBA" id="ARBA00022553"/>
    </source>
</evidence>
<feature type="DNA-binding region" description="OmpR/PhoB-type" evidence="4">
    <location>
        <begin position="65"/>
        <end position="164"/>
    </location>
</feature>
<dbReference type="GO" id="GO:0005829">
    <property type="term" value="C:cytosol"/>
    <property type="evidence" value="ECO:0007669"/>
    <property type="project" value="TreeGrafter"/>
</dbReference>
<dbReference type="Pfam" id="PF00486">
    <property type="entry name" value="Trans_reg_C"/>
    <property type="match status" value="1"/>
</dbReference>
<dbReference type="FunFam" id="1.10.10.10:FF:000018">
    <property type="entry name" value="DNA-binding response regulator ResD"/>
    <property type="match status" value="1"/>
</dbReference>
<comment type="caution">
    <text evidence="6">The sequence shown here is derived from an EMBL/GenBank/DDBJ whole genome shotgun (WGS) entry which is preliminary data.</text>
</comment>
<keyword evidence="2" id="KW-0902">Two-component regulatory system</keyword>
<evidence type="ECO:0000256" key="2">
    <source>
        <dbReference type="ARBA" id="ARBA00023012"/>
    </source>
</evidence>
<dbReference type="PROSITE" id="PS51755">
    <property type="entry name" value="OMPR_PHOB"/>
    <property type="match status" value="1"/>
</dbReference>
<dbReference type="AlphaFoldDB" id="A0AA42DKP6"/>
<dbReference type="EMBL" id="JAQIFT010000016">
    <property type="protein sequence ID" value="MDA3730807.1"/>
    <property type="molecule type" value="Genomic_DNA"/>
</dbReference>
<dbReference type="GO" id="GO:0032993">
    <property type="term" value="C:protein-DNA complex"/>
    <property type="evidence" value="ECO:0007669"/>
    <property type="project" value="TreeGrafter"/>
</dbReference>
<evidence type="ECO:0000313" key="6">
    <source>
        <dbReference type="EMBL" id="MDA3730807.1"/>
    </source>
</evidence>
<dbReference type="GO" id="GO:0000156">
    <property type="term" value="F:phosphorelay response regulator activity"/>
    <property type="evidence" value="ECO:0007669"/>
    <property type="project" value="TreeGrafter"/>
</dbReference>
<dbReference type="CDD" id="cd00383">
    <property type="entry name" value="trans_reg_C"/>
    <property type="match status" value="1"/>
</dbReference>
<dbReference type="PANTHER" id="PTHR48111:SF2">
    <property type="entry name" value="RESPONSE REGULATOR SAER"/>
    <property type="match status" value="1"/>
</dbReference>
<reference evidence="6" key="1">
    <citation type="journal article" date="2023" name="Int. J. Syst. Evol. Microbiol.">
        <title>&lt;i&gt;Holtiella tumoricola&lt;/i&gt; gen. nov. sp. nov., isolated from a human clinical sample.</title>
        <authorList>
            <person name="Allen-Vercoe E."/>
            <person name="Daigneault M.C."/>
            <person name="Vancuren S.J."/>
            <person name="Cochrane K."/>
            <person name="O'Neal L.L."/>
            <person name="Sankaranarayanan K."/>
            <person name="Lawson P.A."/>
        </authorList>
    </citation>
    <scope>NUCLEOTIDE SEQUENCE</scope>
    <source>
        <strain evidence="6">CC70A</strain>
    </source>
</reference>
<evidence type="ECO:0000256" key="3">
    <source>
        <dbReference type="ARBA" id="ARBA00023125"/>
    </source>
</evidence>
<protein>
    <submittedName>
        <fullName evidence="6">Response regulator transcription factor</fullName>
    </submittedName>
</protein>
<dbReference type="InterPro" id="IPR036388">
    <property type="entry name" value="WH-like_DNA-bd_sf"/>
</dbReference>
<dbReference type="GO" id="GO:0000976">
    <property type="term" value="F:transcription cis-regulatory region binding"/>
    <property type="evidence" value="ECO:0007669"/>
    <property type="project" value="TreeGrafter"/>
</dbReference>
<dbReference type="InterPro" id="IPR001867">
    <property type="entry name" value="OmpR/PhoB-type_DNA-bd"/>
</dbReference>
<dbReference type="GO" id="GO:0006355">
    <property type="term" value="P:regulation of DNA-templated transcription"/>
    <property type="evidence" value="ECO:0007669"/>
    <property type="project" value="InterPro"/>
</dbReference>
<accession>A0AA42DKP6</accession>
<name>A0AA42DKP6_9FIRM</name>
<dbReference type="SMART" id="SM00862">
    <property type="entry name" value="Trans_reg_C"/>
    <property type="match status" value="1"/>
</dbReference>
<evidence type="ECO:0000259" key="5">
    <source>
        <dbReference type="PROSITE" id="PS51755"/>
    </source>
</evidence>
<feature type="domain" description="OmpR/PhoB-type" evidence="5">
    <location>
        <begin position="65"/>
        <end position="164"/>
    </location>
</feature>
<evidence type="ECO:0000256" key="4">
    <source>
        <dbReference type="PROSITE-ProRule" id="PRU01091"/>
    </source>
</evidence>
<keyword evidence="1" id="KW-0597">Phosphoprotein</keyword>
<evidence type="ECO:0000313" key="7">
    <source>
        <dbReference type="Proteomes" id="UP001169242"/>
    </source>
</evidence>
<dbReference type="Proteomes" id="UP001169242">
    <property type="component" value="Unassembled WGS sequence"/>
</dbReference>
<gene>
    <name evidence="6" type="ORF">PBV87_04755</name>
</gene>
<dbReference type="SUPFAM" id="SSF46894">
    <property type="entry name" value="C-terminal effector domain of the bipartite response regulators"/>
    <property type="match status" value="1"/>
</dbReference>
<keyword evidence="3 4" id="KW-0238">DNA-binding</keyword>